<dbReference type="InterPro" id="IPR051790">
    <property type="entry name" value="Cytochrome_c-biogenesis_DsbD"/>
</dbReference>
<feature type="transmembrane region" description="Helical" evidence="6">
    <location>
        <begin position="6"/>
        <end position="30"/>
    </location>
</feature>
<comment type="similarity">
    <text evidence="2">Belongs to the DsbD family.</text>
</comment>
<dbReference type="InterPro" id="IPR003834">
    <property type="entry name" value="Cyt_c_assmbl_TM_dom"/>
</dbReference>
<feature type="domain" description="Cytochrome C biogenesis protein transmembrane" evidence="7">
    <location>
        <begin position="4"/>
        <end position="187"/>
    </location>
</feature>
<comment type="caution">
    <text evidence="8">The sequence shown here is derived from an EMBL/GenBank/DDBJ whole genome shotgun (WGS) entry which is preliminary data.</text>
</comment>
<feature type="transmembrane region" description="Helical" evidence="6">
    <location>
        <begin position="72"/>
        <end position="90"/>
    </location>
</feature>
<organism evidence="8 9">
    <name type="scientific">Candidatus Lloydbacteria bacterium RIFCSPHIGHO2_02_FULL_50_13</name>
    <dbReference type="NCBI Taxonomy" id="1798661"/>
    <lineage>
        <taxon>Bacteria</taxon>
        <taxon>Candidatus Lloydiibacteriota</taxon>
    </lineage>
</organism>
<evidence type="ECO:0000256" key="1">
    <source>
        <dbReference type="ARBA" id="ARBA00004141"/>
    </source>
</evidence>
<dbReference type="EMBL" id="MHLL01000029">
    <property type="protein sequence ID" value="OGZ08742.1"/>
    <property type="molecule type" value="Genomic_DNA"/>
</dbReference>
<reference evidence="8 9" key="1">
    <citation type="journal article" date="2016" name="Nat. Commun.">
        <title>Thousands of microbial genomes shed light on interconnected biogeochemical processes in an aquifer system.</title>
        <authorList>
            <person name="Anantharaman K."/>
            <person name="Brown C.T."/>
            <person name="Hug L.A."/>
            <person name="Sharon I."/>
            <person name="Castelle C.J."/>
            <person name="Probst A.J."/>
            <person name="Thomas B.C."/>
            <person name="Singh A."/>
            <person name="Wilkins M.J."/>
            <person name="Karaoz U."/>
            <person name="Brodie E.L."/>
            <person name="Williams K.H."/>
            <person name="Hubbard S.S."/>
            <person name="Banfield J.F."/>
        </authorList>
    </citation>
    <scope>NUCLEOTIDE SEQUENCE [LARGE SCALE GENOMIC DNA]</scope>
</reference>
<evidence type="ECO:0000256" key="4">
    <source>
        <dbReference type="ARBA" id="ARBA00022989"/>
    </source>
</evidence>
<keyword evidence="4 6" id="KW-1133">Transmembrane helix</keyword>
<feature type="transmembrane region" description="Helical" evidence="6">
    <location>
        <begin position="42"/>
        <end position="66"/>
    </location>
</feature>
<evidence type="ECO:0000256" key="6">
    <source>
        <dbReference type="SAM" id="Phobius"/>
    </source>
</evidence>
<feature type="transmembrane region" description="Helical" evidence="6">
    <location>
        <begin position="198"/>
        <end position="214"/>
    </location>
</feature>
<evidence type="ECO:0000313" key="8">
    <source>
        <dbReference type="EMBL" id="OGZ08742.1"/>
    </source>
</evidence>
<sequence length="244" mass="26398">MTLFLVSFVAGLLTVLAPCTLPVLPIIIGGSLGSAHQKLKPLIITGSLAVSIILFTLLLKVSTVFINIPQKTWSLVSGIIIIVIGAIFMFPELWEKVSGRFNLSGKSGQLLAKSAKKKTLWGDILIGASLGPVFASCSPTYFLILATVLPQNFFVGLLYLAAYALGLASILLLVGYIGQRFVAKIQWATDPNGWFKRGLGALFVIVGIFIFTGADKQLQVYLLERGLFDISKVELRLLKQTGLE</sequence>
<dbReference type="AlphaFoldDB" id="A0A1G2D5K4"/>
<keyword evidence="3 6" id="KW-0812">Transmembrane</keyword>
<feature type="transmembrane region" description="Helical" evidence="6">
    <location>
        <begin position="120"/>
        <end position="144"/>
    </location>
</feature>
<dbReference type="Pfam" id="PF02683">
    <property type="entry name" value="DsbD_TM"/>
    <property type="match status" value="1"/>
</dbReference>
<gene>
    <name evidence="8" type="ORF">A3D65_06225</name>
</gene>
<protein>
    <recommendedName>
        <fullName evidence="7">Cytochrome C biogenesis protein transmembrane domain-containing protein</fullName>
    </recommendedName>
</protein>
<evidence type="ECO:0000256" key="3">
    <source>
        <dbReference type="ARBA" id="ARBA00022692"/>
    </source>
</evidence>
<keyword evidence="5 6" id="KW-0472">Membrane</keyword>
<comment type="subcellular location">
    <subcellularLocation>
        <location evidence="1">Membrane</location>
        <topology evidence="1">Multi-pass membrane protein</topology>
    </subcellularLocation>
</comment>
<evidence type="ECO:0000313" key="9">
    <source>
        <dbReference type="Proteomes" id="UP000177996"/>
    </source>
</evidence>
<dbReference type="Proteomes" id="UP000177996">
    <property type="component" value="Unassembled WGS sequence"/>
</dbReference>
<name>A0A1G2D5K4_9BACT</name>
<evidence type="ECO:0000256" key="5">
    <source>
        <dbReference type="ARBA" id="ARBA00023136"/>
    </source>
</evidence>
<dbReference type="PANTHER" id="PTHR31272:SF9">
    <property type="entry name" value="BLL1027 PROTEIN"/>
    <property type="match status" value="1"/>
</dbReference>
<evidence type="ECO:0000259" key="7">
    <source>
        <dbReference type="Pfam" id="PF02683"/>
    </source>
</evidence>
<feature type="transmembrane region" description="Helical" evidence="6">
    <location>
        <begin position="156"/>
        <end position="177"/>
    </location>
</feature>
<proteinExistence type="inferred from homology"/>
<dbReference type="STRING" id="1798661.A3D65_06225"/>
<dbReference type="PANTHER" id="PTHR31272">
    <property type="entry name" value="CYTOCHROME C-TYPE BIOGENESIS PROTEIN HI_1454-RELATED"/>
    <property type="match status" value="1"/>
</dbReference>
<evidence type="ECO:0000256" key="2">
    <source>
        <dbReference type="ARBA" id="ARBA00006143"/>
    </source>
</evidence>
<accession>A0A1G2D5K4</accession>